<dbReference type="Proteomes" id="UP000182521">
    <property type="component" value="Chromosome"/>
</dbReference>
<dbReference type="OrthoDB" id="9814548at2"/>
<dbReference type="RefSeq" id="WP_071664306.1">
    <property type="nucleotide sequence ID" value="NZ_CP009654.1"/>
</dbReference>
<proteinExistence type="predicted"/>
<dbReference type="InterPro" id="IPR036944">
    <property type="entry name" value="PPIase_FKBP_N_sf"/>
</dbReference>
<dbReference type="STRING" id="1542390.KX01_1412"/>
<dbReference type="AlphaFoldDB" id="A0A1J0KUH7"/>
<protein>
    <submittedName>
        <fullName evidence="3">Domain amino terminal to FKBP-type peptidyl-prolyl isomerase family protein</fullName>
    </submittedName>
</protein>
<feature type="chain" id="PRO_5009614056" evidence="1">
    <location>
        <begin position="24"/>
        <end position="98"/>
    </location>
</feature>
<feature type="signal peptide" evidence="1">
    <location>
        <begin position="1"/>
        <end position="23"/>
    </location>
</feature>
<reference evidence="4" key="1">
    <citation type="submission" date="2014-10" db="EMBL/GenBank/DDBJ databases">
        <authorList>
            <person name="Kuske C.R."/>
            <person name="Challacombe J.F."/>
            <person name="Daligault H.E."/>
            <person name="Davenport K.W."/>
            <person name="Johnson S.L."/>
            <person name="Siddaramappa S."/>
            <person name="Petersen J.M."/>
        </authorList>
    </citation>
    <scope>NUCLEOTIDE SEQUENCE [LARGE SCALE GENOMIC DNA]</scope>
    <source>
        <strain evidence="4">CA97-1460</strain>
    </source>
</reference>
<dbReference type="GO" id="GO:0006457">
    <property type="term" value="P:protein folding"/>
    <property type="evidence" value="ECO:0007669"/>
    <property type="project" value="InterPro"/>
</dbReference>
<dbReference type="EMBL" id="CP009654">
    <property type="protein sequence ID" value="APC97335.1"/>
    <property type="molecule type" value="Genomic_DNA"/>
</dbReference>
<dbReference type="Gene3D" id="1.10.287.460">
    <property type="entry name" value="Peptidyl-prolyl cis-trans isomerase, FKBP-type, N-terminal domain"/>
    <property type="match status" value="1"/>
</dbReference>
<accession>A0A1J0KUH7</accession>
<keyword evidence="1" id="KW-0732">Signal</keyword>
<keyword evidence="4" id="KW-1185">Reference proteome</keyword>
<evidence type="ECO:0000256" key="1">
    <source>
        <dbReference type="SAM" id="SignalP"/>
    </source>
</evidence>
<sequence length="98" mass="10486">MKFKKTLILAPLAIIALSSSAFADDTSDMSYSVGYSMGKNLQGQLQDSNISIDNKEIVSGLTDGIKGQDAKLSQDDMRKAMIDLQNQAMAAANKAQAK</sequence>
<evidence type="ECO:0000313" key="4">
    <source>
        <dbReference type="Proteomes" id="UP000182521"/>
    </source>
</evidence>
<gene>
    <name evidence="3" type="ORF">KX01_1412</name>
</gene>
<dbReference type="KEGG" id="frc:KX01_1412"/>
<keyword evidence="3" id="KW-0413">Isomerase</keyword>
<feature type="domain" description="Peptidyl-prolyl cis-trans isomerase FKBP-type N-terminal" evidence="2">
    <location>
        <begin position="28"/>
        <end position="96"/>
    </location>
</feature>
<dbReference type="InterPro" id="IPR000774">
    <property type="entry name" value="PPIase_FKBP_N"/>
</dbReference>
<name>A0A1J0KUH7_9GAMM</name>
<dbReference type="GO" id="GO:0016853">
    <property type="term" value="F:isomerase activity"/>
    <property type="evidence" value="ECO:0007669"/>
    <property type="project" value="UniProtKB-KW"/>
</dbReference>
<dbReference type="Pfam" id="PF01346">
    <property type="entry name" value="FKBP_N"/>
    <property type="match status" value="1"/>
</dbReference>
<evidence type="ECO:0000259" key="2">
    <source>
        <dbReference type="Pfam" id="PF01346"/>
    </source>
</evidence>
<evidence type="ECO:0000313" key="3">
    <source>
        <dbReference type="EMBL" id="APC97335.1"/>
    </source>
</evidence>
<organism evidence="3 4">
    <name type="scientific">Francisella frigiditurris</name>
    <dbReference type="NCBI Taxonomy" id="1542390"/>
    <lineage>
        <taxon>Bacteria</taxon>
        <taxon>Pseudomonadati</taxon>
        <taxon>Pseudomonadota</taxon>
        <taxon>Gammaproteobacteria</taxon>
        <taxon>Thiotrichales</taxon>
        <taxon>Francisellaceae</taxon>
        <taxon>Francisella</taxon>
    </lineage>
</organism>